<reference evidence="2 3" key="1">
    <citation type="journal article" date="2011" name="J. Bacteriol.">
        <title>Genome sequence of Salinisphaera shabanensis, a gammaproteobacterium from the harsh, variable environment of the brine-seawater interface of the Shaban Deep in the Red Sea.</title>
        <authorList>
            <person name="Antunes A."/>
            <person name="Alam I."/>
            <person name="Bajic V.B."/>
            <person name="Stingl U."/>
        </authorList>
    </citation>
    <scope>NUCLEOTIDE SEQUENCE [LARGE SCALE GENOMIC DNA]</scope>
    <source>
        <strain evidence="2 3">E1L3A</strain>
    </source>
</reference>
<keyword evidence="1" id="KW-1133">Transmembrane helix</keyword>
<comment type="caution">
    <text evidence="2">The sequence shown here is derived from an EMBL/GenBank/DDBJ whole genome shotgun (WGS) entry which is preliminary data.</text>
</comment>
<name>U2EQ91_9GAMM</name>
<reference evidence="2 3" key="2">
    <citation type="journal article" date="2013" name="PLoS ONE">
        <title>INDIGO - INtegrated Data Warehouse of MIcrobial GenOmes with Examples from the Red Sea Extremophiles.</title>
        <authorList>
            <person name="Alam I."/>
            <person name="Antunes A."/>
            <person name="Kamau A.A."/>
            <person name="Ba Alawi W."/>
            <person name="Kalkatawi M."/>
            <person name="Stingl U."/>
            <person name="Bajic V.B."/>
        </authorList>
    </citation>
    <scope>NUCLEOTIDE SEQUENCE [LARGE SCALE GENOMIC DNA]</scope>
    <source>
        <strain evidence="2 3">E1L3A</strain>
    </source>
</reference>
<accession>U2EQ91</accession>
<protein>
    <submittedName>
        <fullName evidence="2">Uncharacterized protein</fullName>
    </submittedName>
</protein>
<evidence type="ECO:0000313" key="2">
    <source>
        <dbReference type="EMBL" id="ERJ19950.1"/>
    </source>
</evidence>
<evidence type="ECO:0000313" key="3">
    <source>
        <dbReference type="Proteomes" id="UP000006242"/>
    </source>
</evidence>
<keyword evidence="1" id="KW-0812">Transmembrane</keyword>
<dbReference type="AlphaFoldDB" id="U2EQ91"/>
<gene>
    <name evidence="2" type="ORF">SSPSH_001125</name>
</gene>
<proteinExistence type="predicted"/>
<feature type="transmembrane region" description="Helical" evidence="1">
    <location>
        <begin position="43"/>
        <end position="63"/>
    </location>
</feature>
<dbReference type="RefSeq" id="WP_006911846.1">
    <property type="nucleotide sequence ID" value="NZ_AFNV02000006.1"/>
</dbReference>
<dbReference type="Proteomes" id="UP000006242">
    <property type="component" value="Unassembled WGS sequence"/>
</dbReference>
<evidence type="ECO:0000256" key="1">
    <source>
        <dbReference type="SAM" id="Phobius"/>
    </source>
</evidence>
<keyword evidence="3" id="KW-1185">Reference proteome</keyword>
<sequence length="98" mass="10481">MGVLVLIFLGWIVSQSGRPLLFAGIWALFVLFTGLVLDEAGLAAALMSAVVGFVFAAVYFWLLDRFADQILIWIAILIGLPALMVVARLQLLASTGSG</sequence>
<feature type="transmembrane region" description="Helical" evidence="1">
    <location>
        <begin position="70"/>
        <end position="91"/>
    </location>
</feature>
<feature type="transmembrane region" description="Helical" evidence="1">
    <location>
        <begin position="20"/>
        <end position="37"/>
    </location>
</feature>
<dbReference type="OrthoDB" id="1545917at1236"/>
<dbReference type="EMBL" id="AFNV02000006">
    <property type="protein sequence ID" value="ERJ19950.1"/>
    <property type="molecule type" value="Genomic_DNA"/>
</dbReference>
<organism evidence="2 3">
    <name type="scientific">Salinisphaera shabanensis E1L3A</name>
    <dbReference type="NCBI Taxonomy" id="1033802"/>
    <lineage>
        <taxon>Bacteria</taxon>
        <taxon>Pseudomonadati</taxon>
        <taxon>Pseudomonadota</taxon>
        <taxon>Gammaproteobacteria</taxon>
        <taxon>Salinisphaerales</taxon>
        <taxon>Salinisphaeraceae</taxon>
        <taxon>Salinisphaera</taxon>
    </lineage>
</organism>
<dbReference type="STRING" id="1033802.SSPSH_001125"/>
<keyword evidence="1" id="KW-0472">Membrane</keyword>